<gene>
    <name evidence="1" type="ORF">D9C73_006945</name>
</gene>
<organism evidence="1 2">
    <name type="scientific">Collichthys lucidus</name>
    <name type="common">Big head croaker</name>
    <name type="synonym">Sciaena lucida</name>
    <dbReference type="NCBI Taxonomy" id="240159"/>
    <lineage>
        <taxon>Eukaryota</taxon>
        <taxon>Metazoa</taxon>
        <taxon>Chordata</taxon>
        <taxon>Craniata</taxon>
        <taxon>Vertebrata</taxon>
        <taxon>Euteleostomi</taxon>
        <taxon>Actinopterygii</taxon>
        <taxon>Neopterygii</taxon>
        <taxon>Teleostei</taxon>
        <taxon>Neoteleostei</taxon>
        <taxon>Acanthomorphata</taxon>
        <taxon>Eupercaria</taxon>
        <taxon>Sciaenidae</taxon>
        <taxon>Collichthys</taxon>
    </lineage>
</organism>
<protein>
    <submittedName>
        <fullName evidence="1">Uncharacterized protein</fullName>
    </submittedName>
</protein>
<dbReference type="AlphaFoldDB" id="A0A4U5UFI5"/>
<name>A0A4U5UFI5_COLLU</name>
<reference evidence="1 2" key="1">
    <citation type="submission" date="2019-01" db="EMBL/GenBank/DDBJ databases">
        <title>Genome Assembly of Collichthys lucidus.</title>
        <authorList>
            <person name="Cai M."/>
            <person name="Xiao S."/>
        </authorList>
    </citation>
    <scope>NUCLEOTIDE SEQUENCE [LARGE SCALE GENOMIC DNA]</scope>
    <source>
        <strain evidence="1">JT15FE1705JMU</strain>
        <tissue evidence="1">Muscle</tissue>
    </source>
</reference>
<sequence>MWFLQQTCTHPLDENVVENDSCDHCMLTQSVGQHAFNGIAQQTCTAASFLMFLHCLITMICKDLMQSRGASTDILRSSWLVSTNKKLEAHDVDVPSIKRIDHQLPNINDNYVFLMGDNEDQRGPEKV</sequence>
<accession>A0A4U5UFI5</accession>
<keyword evidence="2" id="KW-1185">Reference proteome</keyword>
<dbReference type="Proteomes" id="UP000298787">
    <property type="component" value="Chromosome 6"/>
</dbReference>
<evidence type="ECO:0000313" key="1">
    <source>
        <dbReference type="EMBL" id="TKS72868.1"/>
    </source>
</evidence>
<dbReference type="EMBL" id="CM014083">
    <property type="protein sequence ID" value="TKS72868.1"/>
    <property type="molecule type" value="Genomic_DNA"/>
</dbReference>
<evidence type="ECO:0000313" key="2">
    <source>
        <dbReference type="Proteomes" id="UP000298787"/>
    </source>
</evidence>
<proteinExistence type="predicted"/>